<dbReference type="Pfam" id="PF06697">
    <property type="entry name" value="DUF1191"/>
    <property type="match status" value="1"/>
</dbReference>
<evidence type="ECO:0000313" key="4">
    <source>
        <dbReference type="EMBL" id="CAL1401209.1"/>
    </source>
</evidence>
<protein>
    <submittedName>
        <fullName evidence="4">Uncharacterized protein</fullName>
    </submittedName>
</protein>
<keyword evidence="5" id="KW-1185">Reference proteome</keyword>
<keyword evidence="2" id="KW-0812">Transmembrane</keyword>
<keyword evidence="2" id="KW-0472">Membrane</keyword>
<reference evidence="4 5" key="1">
    <citation type="submission" date="2024-04" db="EMBL/GenBank/DDBJ databases">
        <authorList>
            <person name="Fracassetti M."/>
        </authorList>
    </citation>
    <scope>NUCLEOTIDE SEQUENCE [LARGE SCALE GENOMIC DNA]</scope>
</reference>
<name>A0AAV2FS96_9ROSI</name>
<gene>
    <name evidence="4" type="ORF">LTRI10_LOCUS41282</name>
</gene>
<feature type="region of interest" description="Disordered" evidence="1">
    <location>
        <begin position="233"/>
        <end position="252"/>
    </location>
</feature>
<proteinExistence type="predicted"/>
<evidence type="ECO:0000256" key="2">
    <source>
        <dbReference type="SAM" id="Phobius"/>
    </source>
</evidence>
<dbReference type="PANTHER" id="PTHR33512:SF1">
    <property type="entry name" value="PROTEIN, PUTATIVE (DUF1191)-RELATED"/>
    <property type="match status" value="1"/>
</dbReference>
<dbReference type="InterPro" id="IPR010605">
    <property type="entry name" value="DUF1191"/>
</dbReference>
<dbReference type="GO" id="GO:0016020">
    <property type="term" value="C:membrane"/>
    <property type="evidence" value="ECO:0007669"/>
    <property type="project" value="TreeGrafter"/>
</dbReference>
<dbReference type="AlphaFoldDB" id="A0AAV2FS96"/>
<keyword evidence="2" id="KW-1133">Transmembrane helix</keyword>
<sequence length="335" mass="36339">MADSYFFAFIVILLSLSLLPTSARAQEMVTSPEELDLLVRDYTFKSFGSRRRIKTGEIYNVDIPANLSDGGVITANAARFRCGSLRRYGARFDGVRLQRGIKVQPCFLRVMVITQNLGLNWSSLYSSNYDLSGYQLVSPILGLTVYNYNPSSSYNPNSSYPLEVGIRSGQGNPLITISFSNTTNDHNNSSCAIFERSGTVSLTQPVSPRVCESTVDGHYGLVVKLPPMVPPAPAPVAGGGEGGGKGKGKSPKRKMVVGFTVGAASLVAMLAVLVVIGMMVKKKRRIAEMERRGYEGEDLQFAVVGNVRTPVAGSTRTLPSLEHDFVPRNNPSSRD</sequence>
<organism evidence="4 5">
    <name type="scientific">Linum trigynum</name>
    <dbReference type="NCBI Taxonomy" id="586398"/>
    <lineage>
        <taxon>Eukaryota</taxon>
        <taxon>Viridiplantae</taxon>
        <taxon>Streptophyta</taxon>
        <taxon>Embryophyta</taxon>
        <taxon>Tracheophyta</taxon>
        <taxon>Spermatophyta</taxon>
        <taxon>Magnoliopsida</taxon>
        <taxon>eudicotyledons</taxon>
        <taxon>Gunneridae</taxon>
        <taxon>Pentapetalae</taxon>
        <taxon>rosids</taxon>
        <taxon>fabids</taxon>
        <taxon>Malpighiales</taxon>
        <taxon>Linaceae</taxon>
        <taxon>Linum</taxon>
    </lineage>
</organism>
<evidence type="ECO:0000256" key="1">
    <source>
        <dbReference type="SAM" id="MobiDB-lite"/>
    </source>
</evidence>
<evidence type="ECO:0000313" key="5">
    <source>
        <dbReference type="Proteomes" id="UP001497516"/>
    </source>
</evidence>
<dbReference type="EMBL" id="OZ034820">
    <property type="protein sequence ID" value="CAL1401209.1"/>
    <property type="molecule type" value="Genomic_DNA"/>
</dbReference>
<accession>A0AAV2FS96</accession>
<dbReference type="Proteomes" id="UP001497516">
    <property type="component" value="Chromosome 7"/>
</dbReference>
<evidence type="ECO:0000256" key="3">
    <source>
        <dbReference type="SAM" id="SignalP"/>
    </source>
</evidence>
<dbReference type="PANTHER" id="PTHR33512">
    <property type="entry name" value="PROTEIN, PUTATIVE (DUF1191)-RELATED"/>
    <property type="match status" value="1"/>
</dbReference>
<keyword evidence="3" id="KW-0732">Signal</keyword>
<feature type="transmembrane region" description="Helical" evidence="2">
    <location>
        <begin position="255"/>
        <end position="280"/>
    </location>
</feature>
<feature type="chain" id="PRO_5043505986" evidence="3">
    <location>
        <begin position="26"/>
        <end position="335"/>
    </location>
</feature>
<feature type="region of interest" description="Disordered" evidence="1">
    <location>
        <begin position="314"/>
        <end position="335"/>
    </location>
</feature>
<feature type="signal peptide" evidence="3">
    <location>
        <begin position="1"/>
        <end position="25"/>
    </location>
</feature>